<evidence type="ECO:0000313" key="2">
    <source>
        <dbReference type="EMBL" id="KAL1528578.1"/>
    </source>
</evidence>
<dbReference type="AlphaFoldDB" id="A0AB34K5L6"/>
<sequence>MIRMITIYPNREVAPPEFKRAFSRLDALPLLLLLPRRRLLLLPLLQGDCPEQIRRGLPARGHARLEERLDEVEARASSVRVMLERRLDQSDSSAKEVVDALSDIRQMMREANDKLAAEKAEHASFFGVLRSLARNASLSLMKHKATIAVVVLLVLGRCFEAESATVASVVKGGLAVVLDGFIASVGPTLCMAVMSVFGAVLQSAVARDAPPVVAGASSDGAACAASGQPSKKQAVLYDSGCTALLTNNTHGQVGERRTVSGREFATANGKVAMNTVGTFVRTIYDVDGASHTFTAEWYYQPSLPFVIIGHAALRQQLGAFYIDCDVRDSSARATVVLTKAGNQKLRIAS</sequence>
<name>A0AB34K5L6_PRYPA</name>
<organism evidence="2 3">
    <name type="scientific">Prymnesium parvum</name>
    <name type="common">Toxic golden alga</name>
    <dbReference type="NCBI Taxonomy" id="97485"/>
    <lineage>
        <taxon>Eukaryota</taxon>
        <taxon>Haptista</taxon>
        <taxon>Haptophyta</taxon>
        <taxon>Prymnesiophyceae</taxon>
        <taxon>Prymnesiales</taxon>
        <taxon>Prymnesiaceae</taxon>
        <taxon>Prymnesium</taxon>
    </lineage>
</organism>
<dbReference type="Proteomes" id="UP001515480">
    <property type="component" value="Unassembled WGS sequence"/>
</dbReference>
<protein>
    <submittedName>
        <fullName evidence="2">Uncharacterized protein</fullName>
    </submittedName>
</protein>
<comment type="caution">
    <text evidence="2">The sequence shown here is derived from an EMBL/GenBank/DDBJ whole genome shotgun (WGS) entry which is preliminary data.</text>
</comment>
<feature type="coiled-coil region" evidence="1">
    <location>
        <begin position="62"/>
        <end position="121"/>
    </location>
</feature>
<proteinExistence type="predicted"/>
<evidence type="ECO:0000313" key="3">
    <source>
        <dbReference type="Proteomes" id="UP001515480"/>
    </source>
</evidence>
<reference evidence="2 3" key="1">
    <citation type="journal article" date="2024" name="Science">
        <title>Giant polyketide synthase enzymes in the biosynthesis of giant marine polyether toxins.</title>
        <authorList>
            <person name="Fallon T.R."/>
            <person name="Shende V.V."/>
            <person name="Wierzbicki I.H."/>
            <person name="Pendleton A.L."/>
            <person name="Watervoot N.F."/>
            <person name="Auber R.P."/>
            <person name="Gonzalez D.J."/>
            <person name="Wisecaver J.H."/>
            <person name="Moore B.S."/>
        </authorList>
    </citation>
    <scope>NUCLEOTIDE SEQUENCE [LARGE SCALE GENOMIC DNA]</scope>
    <source>
        <strain evidence="2 3">12B1</strain>
    </source>
</reference>
<dbReference type="EMBL" id="JBGBPQ010000002">
    <property type="protein sequence ID" value="KAL1528578.1"/>
    <property type="molecule type" value="Genomic_DNA"/>
</dbReference>
<keyword evidence="3" id="KW-1185">Reference proteome</keyword>
<accession>A0AB34K5L6</accession>
<gene>
    <name evidence="2" type="ORF">AB1Y20_009919</name>
</gene>
<evidence type="ECO:0000256" key="1">
    <source>
        <dbReference type="SAM" id="Coils"/>
    </source>
</evidence>
<keyword evidence="1" id="KW-0175">Coiled coil</keyword>